<dbReference type="RefSeq" id="WP_281911509.1">
    <property type="nucleotide sequence ID" value="NZ_AP026966.1"/>
</dbReference>
<evidence type="ECO:0000259" key="1">
    <source>
        <dbReference type="PROSITE" id="PS50883"/>
    </source>
</evidence>
<sequence>MKTLLQRMPGGARLAILSALLAGLTIGLALGCASVPSIALGVSAGAALILALRARRVPQAGAVCPPEHAVCAPSTQDVPVPLPDRRHALEVLEEAIDAARRDGDSVAAIVLDIDGFRKINSHYGWAGGDQVLHECVARLSARLGPSDILAHQGGNEFIVVRRQADRDGATALARGLQECMRLPFAPGGHCVFLSASVGIAMLPPEPCQAPQLLHMAQVAGACARREGPAHLCFYTPRMGGAIRERVDLETMLCHAIERKEFVLQYQPRISMKDGHMVGVEALVRWRHPELGLLSPARFIPLAEESGMINELDLWVLREACTRAAAWRAQGLFGGRVSVNLSARQFQQPGLAERVRSALADSGLAPAGLELEITESTVMHDTEDAADVLRSLRELGVTVSIDDFGTGYSSLSYLKRFPLDVLKIDRAFVRDMEGDATGAAIIRAIITLAHSLGLSAVAEGVETAEQVAFLKENGCDEIQGYYFSRPVWPDEVTRLLAEQAPAMRSTM</sequence>
<feature type="domain" description="GGDEF" evidence="2">
    <location>
        <begin position="104"/>
        <end position="236"/>
    </location>
</feature>
<proteinExistence type="predicted"/>
<dbReference type="Pfam" id="PF00990">
    <property type="entry name" value="GGDEF"/>
    <property type="match status" value="1"/>
</dbReference>
<dbReference type="InterPro" id="IPR050706">
    <property type="entry name" value="Cyclic-di-GMP_PDE-like"/>
</dbReference>
<keyword evidence="4" id="KW-1185">Reference proteome</keyword>
<dbReference type="InterPro" id="IPR029787">
    <property type="entry name" value="Nucleotide_cyclase"/>
</dbReference>
<evidence type="ECO:0000313" key="3">
    <source>
        <dbReference type="EMBL" id="BDT56690.1"/>
    </source>
</evidence>
<dbReference type="SMART" id="SM00052">
    <property type="entry name" value="EAL"/>
    <property type="match status" value="1"/>
</dbReference>
<dbReference type="CDD" id="cd01948">
    <property type="entry name" value="EAL"/>
    <property type="match status" value="1"/>
</dbReference>
<dbReference type="PANTHER" id="PTHR33121">
    <property type="entry name" value="CYCLIC DI-GMP PHOSPHODIESTERASE PDEF"/>
    <property type="match status" value="1"/>
</dbReference>
<evidence type="ECO:0008006" key="5">
    <source>
        <dbReference type="Google" id="ProtNLM"/>
    </source>
</evidence>
<dbReference type="InterPro" id="IPR043128">
    <property type="entry name" value="Rev_trsase/Diguanyl_cyclase"/>
</dbReference>
<dbReference type="Gene3D" id="3.30.70.270">
    <property type="match status" value="1"/>
</dbReference>
<accession>A0ABM8C0R0</accession>
<dbReference type="NCBIfam" id="TIGR00254">
    <property type="entry name" value="GGDEF"/>
    <property type="match status" value="1"/>
</dbReference>
<gene>
    <name evidence="3" type="ORF">MasN3_01840</name>
</gene>
<dbReference type="Pfam" id="PF00563">
    <property type="entry name" value="EAL"/>
    <property type="match status" value="1"/>
</dbReference>
<evidence type="ECO:0000259" key="2">
    <source>
        <dbReference type="PROSITE" id="PS50887"/>
    </source>
</evidence>
<dbReference type="EMBL" id="AP026966">
    <property type="protein sequence ID" value="BDT56690.1"/>
    <property type="molecule type" value="Genomic_DNA"/>
</dbReference>
<protein>
    <recommendedName>
        <fullName evidence="5">Diguanylate cyclase (GGDEF) domain-containing protein</fullName>
    </recommendedName>
</protein>
<dbReference type="SMART" id="SM00267">
    <property type="entry name" value="GGDEF"/>
    <property type="match status" value="1"/>
</dbReference>
<dbReference type="CDD" id="cd01949">
    <property type="entry name" value="GGDEF"/>
    <property type="match status" value="1"/>
</dbReference>
<dbReference type="PANTHER" id="PTHR33121:SF70">
    <property type="entry name" value="SIGNALING PROTEIN YKOW"/>
    <property type="match status" value="1"/>
</dbReference>
<dbReference type="PROSITE" id="PS51257">
    <property type="entry name" value="PROKAR_LIPOPROTEIN"/>
    <property type="match status" value="1"/>
</dbReference>
<dbReference type="SUPFAM" id="SSF141868">
    <property type="entry name" value="EAL domain-like"/>
    <property type="match status" value="1"/>
</dbReference>
<reference evidence="3" key="1">
    <citation type="submission" date="2022-11" db="EMBL/GenBank/DDBJ databases">
        <title>Isolation and characterization of PLA-degrading bacterium Massilia sp. from Antarctic soil.</title>
        <authorList>
            <person name="Sato K."/>
            <person name="Gomez-Fuentes C."/>
            <person name="Ahmad S.A."/>
            <person name="Zulkharnain A."/>
        </authorList>
    </citation>
    <scope>NUCLEOTIDE SEQUENCE</scope>
    <source>
        <strain evidence="3">N-3</strain>
    </source>
</reference>
<dbReference type="InterPro" id="IPR000160">
    <property type="entry name" value="GGDEF_dom"/>
</dbReference>
<dbReference type="InterPro" id="IPR035919">
    <property type="entry name" value="EAL_sf"/>
</dbReference>
<name>A0ABM8C0R0_9BURK</name>
<dbReference type="Proteomes" id="UP001163336">
    <property type="component" value="Chromosome"/>
</dbReference>
<dbReference type="SUPFAM" id="SSF55073">
    <property type="entry name" value="Nucleotide cyclase"/>
    <property type="match status" value="1"/>
</dbReference>
<dbReference type="PROSITE" id="PS50883">
    <property type="entry name" value="EAL"/>
    <property type="match status" value="1"/>
</dbReference>
<dbReference type="PROSITE" id="PS50887">
    <property type="entry name" value="GGDEF"/>
    <property type="match status" value="1"/>
</dbReference>
<organism evidence="3 4">
    <name type="scientific">Massilia varians</name>
    <dbReference type="NCBI Taxonomy" id="457921"/>
    <lineage>
        <taxon>Bacteria</taxon>
        <taxon>Pseudomonadati</taxon>
        <taxon>Pseudomonadota</taxon>
        <taxon>Betaproteobacteria</taxon>
        <taxon>Burkholderiales</taxon>
        <taxon>Oxalobacteraceae</taxon>
        <taxon>Telluria group</taxon>
        <taxon>Massilia</taxon>
    </lineage>
</organism>
<evidence type="ECO:0000313" key="4">
    <source>
        <dbReference type="Proteomes" id="UP001163336"/>
    </source>
</evidence>
<dbReference type="InterPro" id="IPR001633">
    <property type="entry name" value="EAL_dom"/>
</dbReference>
<dbReference type="Gene3D" id="3.20.20.450">
    <property type="entry name" value="EAL domain"/>
    <property type="match status" value="1"/>
</dbReference>
<feature type="domain" description="EAL" evidence="1">
    <location>
        <begin position="245"/>
        <end position="499"/>
    </location>
</feature>